<evidence type="ECO:0000313" key="2">
    <source>
        <dbReference type="Proteomes" id="UP000030002"/>
    </source>
</evidence>
<reference evidence="1 2" key="1">
    <citation type="submission" date="2013-08" db="EMBL/GenBank/DDBJ databases">
        <title>The genome sequence of Knoellia sinensis.</title>
        <authorList>
            <person name="Zhu W."/>
            <person name="Wang G."/>
        </authorList>
    </citation>
    <scope>NUCLEOTIDE SEQUENCE [LARGE SCALE GENOMIC DNA]</scope>
    <source>
        <strain evidence="1 2">KCTC 19936</strain>
    </source>
</reference>
<organism evidence="1 2">
    <name type="scientific">Knoellia sinensis KCTC 19936</name>
    <dbReference type="NCBI Taxonomy" id="1385520"/>
    <lineage>
        <taxon>Bacteria</taxon>
        <taxon>Bacillati</taxon>
        <taxon>Actinomycetota</taxon>
        <taxon>Actinomycetes</taxon>
        <taxon>Micrococcales</taxon>
        <taxon>Intrasporangiaceae</taxon>
        <taxon>Knoellia</taxon>
    </lineage>
</organism>
<evidence type="ECO:0000313" key="1">
    <source>
        <dbReference type="EMBL" id="KGN29734.1"/>
    </source>
</evidence>
<comment type="caution">
    <text evidence="1">The sequence shown here is derived from an EMBL/GenBank/DDBJ whole genome shotgun (WGS) entry which is preliminary data.</text>
</comment>
<dbReference type="RefSeq" id="WP_035919480.1">
    <property type="nucleotide sequence ID" value="NZ_AVPJ01000031.1"/>
</dbReference>
<dbReference type="EMBL" id="AVPJ01000031">
    <property type="protein sequence ID" value="KGN29734.1"/>
    <property type="molecule type" value="Genomic_DNA"/>
</dbReference>
<dbReference type="Proteomes" id="UP000030002">
    <property type="component" value="Unassembled WGS sequence"/>
</dbReference>
<keyword evidence="2" id="KW-1185">Reference proteome</keyword>
<sequence length="187" mass="20924">MADDEKLAFYLRHREQIEEWANLRSTAEAVLDSRLRGAARQLVHELPSAGVIAERRWGYEHIFIPADAREPRVGMGLAWKKKGVVNAGATLALTCLDGTKDARYRALKAATQSVALTHGLERFGSSEWLWMTHLRPAPDLVDLGEFADYCVQQLHDAWTEFRPQMLAAMPDPLEVPDPAGGIGRHQL</sequence>
<accession>A0A0A0IZ19</accession>
<protein>
    <submittedName>
        <fullName evidence="1">Uncharacterized protein</fullName>
    </submittedName>
</protein>
<dbReference type="OrthoDB" id="4842004at2"/>
<gene>
    <name evidence="1" type="ORF">N802_11610</name>
</gene>
<proteinExistence type="predicted"/>
<name>A0A0A0IZ19_9MICO</name>
<dbReference type="AlphaFoldDB" id="A0A0A0IZ19"/>